<keyword evidence="3" id="KW-0808">Transferase</keyword>
<dbReference type="Proteomes" id="UP000624279">
    <property type="component" value="Unassembled WGS sequence"/>
</dbReference>
<feature type="transmembrane region" description="Helical" evidence="1">
    <location>
        <begin position="54"/>
        <end position="78"/>
    </location>
</feature>
<dbReference type="Gene3D" id="3.30.565.10">
    <property type="entry name" value="Histidine kinase-like ATPase, C-terminal domain"/>
    <property type="match status" value="1"/>
</dbReference>
<keyword evidence="4" id="KW-1185">Reference proteome</keyword>
<dbReference type="InterPro" id="IPR036890">
    <property type="entry name" value="HATPase_C_sf"/>
</dbReference>
<dbReference type="EMBL" id="JACOGA010000016">
    <property type="protein sequence ID" value="MBC3875145.1"/>
    <property type="molecule type" value="Genomic_DNA"/>
</dbReference>
<feature type="domain" description="Signal transduction histidine kinase internal region" evidence="2">
    <location>
        <begin position="188"/>
        <end position="267"/>
    </location>
</feature>
<dbReference type="InterPro" id="IPR050640">
    <property type="entry name" value="Bact_2-comp_sensor_kinase"/>
</dbReference>
<dbReference type="Pfam" id="PF06580">
    <property type="entry name" value="His_kinase"/>
    <property type="match status" value="1"/>
</dbReference>
<name>A0ABR6YEZ7_9BURK</name>
<dbReference type="PANTHER" id="PTHR34220">
    <property type="entry name" value="SENSOR HISTIDINE KINASE YPDA"/>
    <property type="match status" value="1"/>
</dbReference>
<reference evidence="3 4" key="1">
    <citation type="submission" date="2020-08" db="EMBL/GenBank/DDBJ databases">
        <title>Novel species isolated from subtropical streams in China.</title>
        <authorList>
            <person name="Lu H."/>
        </authorList>
    </citation>
    <scope>NUCLEOTIDE SEQUENCE [LARGE SCALE GENOMIC DNA]</scope>
    <source>
        <strain evidence="3 4">LX15W</strain>
    </source>
</reference>
<sequence>MNTTHLSNSTPTSIDAPLLKVVGVNLLIWLGISTLGSAGRYHDILRHGGYLPYLGLWLTGVNALTMLFFISTGLYIFLQKNPEKIATTGHVIRLYVLLVLTFFPLHVLYSTIVPTWLNTPGPHTLDSLWSEFIHNNSFTWFIEFCWFTGTFTAVIAIRIWYIGQARNATLQQTQTAYLQLELALEQQRLQSLKQQLEPHFIFNALNAISALVRTNEKSVALVGIQKLSDLLSYALRASNRDWGSFKDELDFIRDYLALQQLRYGGRLEVSIHGDVPAILHGDCLPLLLQPLIENALRHDLDCHKGKSKIDVLLSLNQDQSQITIQINNQIQSKAKKNPGLGLGLSQTRLRLELMYEGKASMHIKEGAQDFSVVITIPSYRPDQADDML</sequence>
<keyword evidence="1" id="KW-0812">Transmembrane</keyword>
<protein>
    <submittedName>
        <fullName evidence="3">Histidine kinase</fullName>
    </submittedName>
</protein>
<dbReference type="SUPFAM" id="SSF55874">
    <property type="entry name" value="ATPase domain of HSP90 chaperone/DNA topoisomerase II/histidine kinase"/>
    <property type="match status" value="1"/>
</dbReference>
<dbReference type="RefSeq" id="WP_186943120.1">
    <property type="nucleotide sequence ID" value="NZ_JACOGA010000016.1"/>
</dbReference>
<dbReference type="InterPro" id="IPR010559">
    <property type="entry name" value="Sig_transdc_His_kin_internal"/>
</dbReference>
<dbReference type="PANTHER" id="PTHR34220:SF7">
    <property type="entry name" value="SENSOR HISTIDINE KINASE YPDA"/>
    <property type="match status" value="1"/>
</dbReference>
<feature type="transmembrane region" description="Helical" evidence="1">
    <location>
        <begin position="21"/>
        <end position="42"/>
    </location>
</feature>
<comment type="caution">
    <text evidence="3">The sequence shown here is derived from an EMBL/GenBank/DDBJ whole genome shotgun (WGS) entry which is preliminary data.</text>
</comment>
<keyword evidence="3" id="KW-0418">Kinase</keyword>
<evidence type="ECO:0000259" key="2">
    <source>
        <dbReference type="Pfam" id="PF06580"/>
    </source>
</evidence>
<gene>
    <name evidence="3" type="ORF">H8K55_16275</name>
</gene>
<evidence type="ECO:0000313" key="3">
    <source>
        <dbReference type="EMBL" id="MBC3875145.1"/>
    </source>
</evidence>
<keyword evidence="1" id="KW-1133">Transmembrane helix</keyword>
<feature type="transmembrane region" description="Helical" evidence="1">
    <location>
        <begin position="137"/>
        <end position="161"/>
    </location>
</feature>
<organism evidence="3 4">
    <name type="scientific">Undibacterium flavidum</name>
    <dbReference type="NCBI Taxonomy" id="2762297"/>
    <lineage>
        <taxon>Bacteria</taxon>
        <taxon>Pseudomonadati</taxon>
        <taxon>Pseudomonadota</taxon>
        <taxon>Betaproteobacteria</taxon>
        <taxon>Burkholderiales</taxon>
        <taxon>Oxalobacteraceae</taxon>
        <taxon>Undibacterium</taxon>
    </lineage>
</organism>
<accession>A0ABR6YEZ7</accession>
<feature type="transmembrane region" description="Helical" evidence="1">
    <location>
        <begin position="90"/>
        <end position="117"/>
    </location>
</feature>
<dbReference type="GO" id="GO:0016301">
    <property type="term" value="F:kinase activity"/>
    <property type="evidence" value="ECO:0007669"/>
    <property type="project" value="UniProtKB-KW"/>
</dbReference>
<proteinExistence type="predicted"/>
<keyword evidence="1" id="KW-0472">Membrane</keyword>
<evidence type="ECO:0000256" key="1">
    <source>
        <dbReference type="SAM" id="Phobius"/>
    </source>
</evidence>
<evidence type="ECO:0000313" key="4">
    <source>
        <dbReference type="Proteomes" id="UP000624279"/>
    </source>
</evidence>